<evidence type="ECO:0000313" key="2">
    <source>
        <dbReference type="Proteomes" id="UP000663193"/>
    </source>
</evidence>
<dbReference type="EMBL" id="CP069025">
    <property type="protein sequence ID" value="QRC93402.1"/>
    <property type="molecule type" value="Genomic_DNA"/>
</dbReference>
<dbReference type="AlphaFoldDB" id="A0A7U2HZ39"/>
<keyword evidence="2" id="KW-1185">Reference proteome</keyword>
<accession>A0A7U2HZ39</accession>
<protein>
    <submittedName>
        <fullName evidence="1">Uncharacterized protein</fullName>
    </submittedName>
</protein>
<sequence>MRKGVGVKGKARRHGAISPRFEWDWSHVPLRLASWGKRECCPLVVPPSLPRGSRWLSLPFKTLHSPNL</sequence>
<evidence type="ECO:0000313" key="1">
    <source>
        <dbReference type="EMBL" id="QRC93402.1"/>
    </source>
</evidence>
<organism evidence="1 2">
    <name type="scientific">Phaeosphaeria nodorum (strain SN15 / ATCC MYA-4574 / FGSC 10173)</name>
    <name type="common">Glume blotch fungus</name>
    <name type="synonym">Parastagonospora nodorum</name>
    <dbReference type="NCBI Taxonomy" id="321614"/>
    <lineage>
        <taxon>Eukaryota</taxon>
        <taxon>Fungi</taxon>
        <taxon>Dikarya</taxon>
        <taxon>Ascomycota</taxon>
        <taxon>Pezizomycotina</taxon>
        <taxon>Dothideomycetes</taxon>
        <taxon>Pleosporomycetidae</taxon>
        <taxon>Pleosporales</taxon>
        <taxon>Pleosporineae</taxon>
        <taxon>Phaeosphaeriaceae</taxon>
        <taxon>Parastagonospora</taxon>
    </lineage>
</organism>
<gene>
    <name evidence="1" type="ORF">JI435_403770</name>
</gene>
<dbReference type="Proteomes" id="UP000663193">
    <property type="component" value="Chromosome 3"/>
</dbReference>
<dbReference type="VEuPathDB" id="FungiDB:JI435_403770"/>
<proteinExistence type="predicted"/>
<reference evidence="2" key="1">
    <citation type="journal article" date="2021" name="BMC Genomics">
        <title>Chromosome-level genome assembly and manually-curated proteome of model necrotroph Parastagonospora nodorum Sn15 reveals a genome-wide trove of candidate effector homologs, and redundancy of virulence-related functions within an accessory chromosome.</title>
        <authorList>
            <person name="Bertazzoni S."/>
            <person name="Jones D.A.B."/>
            <person name="Phan H.T."/>
            <person name="Tan K.-C."/>
            <person name="Hane J.K."/>
        </authorList>
    </citation>
    <scope>NUCLEOTIDE SEQUENCE [LARGE SCALE GENOMIC DNA]</scope>
    <source>
        <strain evidence="2">SN15 / ATCC MYA-4574 / FGSC 10173)</strain>
    </source>
</reference>
<name>A0A7U2HZ39_PHANO</name>